<dbReference type="PANTHER" id="PTHR30093:SF2">
    <property type="entry name" value="TYPE II SECRETION SYSTEM PROTEIN H"/>
    <property type="match status" value="1"/>
</dbReference>
<sequence>MPVFRPLAHAEHACLSYSALCRGTEETPPASRNHATVKAVFTLIELLVVIAIIAILASMLLPALNSSRARAQQIQCASNMKQLGYCYLQYALDNDDILCIAQYTKDAGYNMRGFKYEDDVFWTWIMRDYLNIEARGGDGHAEGTRYSQLSLNDRSGFLKCPANKQALLFLFGHFEYSMMQYCVGGRGSDSPNKIQQIRNPSSRIFFAEGYEKNNSGNFGNGLSSLGNCNFDDWAWYRHRSAVNAIFGDGHVELFTSARYLSEYNVTGGWGKSTVIGTTWR</sequence>
<gene>
    <name evidence="3" type="ORF">HF882_22145</name>
</gene>
<name>A0A848B8C8_9BACT</name>
<dbReference type="InterPro" id="IPR000983">
    <property type="entry name" value="Bac_GSPG_pilin"/>
</dbReference>
<evidence type="ECO:0000313" key="4">
    <source>
        <dbReference type="Proteomes" id="UP000576225"/>
    </source>
</evidence>
<dbReference type="Gene3D" id="3.30.700.10">
    <property type="entry name" value="Glycoprotein, Type 4 Pilin"/>
    <property type="match status" value="1"/>
</dbReference>
<dbReference type="PANTHER" id="PTHR30093">
    <property type="entry name" value="GENERAL SECRETION PATHWAY PROTEIN G"/>
    <property type="match status" value="1"/>
</dbReference>
<dbReference type="NCBIfam" id="TIGR02532">
    <property type="entry name" value="IV_pilin_GFxxxE"/>
    <property type="match status" value="1"/>
</dbReference>
<dbReference type="InterPro" id="IPR012902">
    <property type="entry name" value="N_methyl_site"/>
</dbReference>
<comment type="caution">
    <text evidence="3">The sequence shown here is derived from an EMBL/GenBank/DDBJ whole genome shotgun (WGS) entry which is preliminary data.</text>
</comment>
<dbReference type="InterPro" id="IPR045584">
    <property type="entry name" value="Pilin-like"/>
</dbReference>
<evidence type="ECO:0000256" key="1">
    <source>
        <dbReference type="ARBA" id="ARBA00022481"/>
    </source>
</evidence>
<keyword evidence="2" id="KW-1133">Transmembrane helix</keyword>
<dbReference type="PRINTS" id="PR00813">
    <property type="entry name" value="BCTERIALGSPG"/>
</dbReference>
<keyword evidence="1" id="KW-0488">Methylation</keyword>
<keyword evidence="2" id="KW-0472">Membrane</keyword>
<dbReference type="GO" id="GO:0015627">
    <property type="term" value="C:type II protein secretion system complex"/>
    <property type="evidence" value="ECO:0007669"/>
    <property type="project" value="InterPro"/>
</dbReference>
<proteinExistence type="predicted"/>
<organism evidence="3 4">
    <name type="scientific">Victivallis vadensis</name>
    <dbReference type="NCBI Taxonomy" id="172901"/>
    <lineage>
        <taxon>Bacteria</taxon>
        <taxon>Pseudomonadati</taxon>
        <taxon>Lentisphaerota</taxon>
        <taxon>Lentisphaeria</taxon>
        <taxon>Victivallales</taxon>
        <taxon>Victivallaceae</taxon>
        <taxon>Victivallis</taxon>
    </lineage>
</organism>
<accession>A0A848B8C8</accession>
<evidence type="ECO:0000313" key="3">
    <source>
        <dbReference type="EMBL" id="NMD89292.1"/>
    </source>
</evidence>
<dbReference type="AlphaFoldDB" id="A0A848B8C8"/>
<dbReference type="GO" id="GO:0015628">
    <property type="term" value="P:protein secretion by the type II secretion system"/>
    <property type="evidence" value="ECO:0007669"/>
    <property type="project" value="InterPro"/>
</dbReference>
<protein>
    <submittedName>
        <fullName evidence="3">Type II secretion system protein</fullName>
    </submittedName>
</protein>
<keyword evidence="2" id="KW-0812">Transmembrane</keyword>
<feature type="transmembrane region" description="Helical" evidence="2">
    <location>
        <begin position="39"/>
        <end position="64"/>
    </location>
</feature>
<dbReference type="SUPFAM" id="SSF54523">
    <property type="entry name" value="Pili subunits"/>
    <property type="match status" value="1"/>
</dbReference>
<evidence type="ECO:0000256" key="2">
    <source>
        <dbReference type="SAM" id="Phobius"/>
    </source>
</evidence>
<dbReference type="EMBL" id="JABAEW010000098">
    <property type="protein sequence ID" value="NMD89292.1"/>
    <property type="molecule type" value="Genomic_DNA"/>
</dbReference>
<dbReference type="Proteomes" id="UP000576225">
    <property type="component" value="Unassembled WGS sequence"/>
</dbReference>
<reference evidence="3 4" key="1">
    <citation type="submission" date="2020-04" db="EMBL/GenBank/DDBJ databases">
        <authorList>
            <person name="Hitch T.C.A."/>
            <person name="Wylensek D."/>
            <person name="Clavel T."/>
        </authorList>
    </citation>
    <scope>NUCLEOTIDE SEQUENCE [LARGE SCALE GENOMIC DNA]</scope>
    <source>
        <strain evidence="3 4">COR2-253-APC-1A</strain>
    </source>
</reference>